<comment type="caution">
    <text evidence="2">The sequence shown here is derived from an EMBL/GenBank/DDBJ whole genome shotgun (WGS) entry which is preliminary data.</text>
</comment>
<keyword evidence="3" id="KW-1185">Reference proteome</keyword>
<sequence length="194" mass="21960">MDLECFPYSSEQYILLVGEGDFTFASAVASILGDSQYISRKYMKAKNALSNLKSRGANIIYNFDATLHMVNPAPGELFHRIIFNFPHAGYFGQCENTRYVISQHQNLIKRFLLNASKMIRPLDGEVHITIQDYNPYVRWKIAELAVACGLRLKESSVFHFSAYPGYVNRRGSGKRAGGTFPVGRGLLKTYRISF</sequence>
<dbReference type="AlphaFoldDB" id="A0ABD3GEX5"/>
<proteinExistence type="predicted"/>
<dbReference type="InterPro" id="IPR019446">
    <property type="entry name" value="BMT5-like"/>
</dbReference>
<name>A0ABD3GEX5_9MARC</name>
<accession>A0ABD3GEX5</accession>
<evidence type="ECO:0000313" key="3">
    <source>
        <dbReference type="Proteomes" id="UP001633002"/>
    </source>
</evidence>
<organism evidence="2 3">
    <name type="scientific">Riccia sorocarpa</name>
    <dbReference type="NCBI Taxonomy" id="122646"/>
    <lineage>
        <taxon>Eukaryota</taxon>
        <taxon>Viridiplantae</taxon>
        <taxon>Streptophyta</taxon>
        <taxon>Embryophyta</taxon>
        <taxon>Marchantiophyta</taxon>
        <taxon>Marchantiopsida</taxon>
        <taxon>Marchantiidae</taxon>
        <taxon>Marchantiales</taxon>
        <taxon>Ricciaceae</taxon>
        <taxon>Riccia</taxon>
    </lineage>
</organism>
<gene>
    <name evidence="2" type="ORF">R1sor_020699</name>
</gene>
<dbReference type="EMBL" id="JBJQOH010000007">
    <property type="protein sequence ID" value="KAL3677743.1"/>
    <property type="molecule type" value="Genomic_DNA"/>
</dbReference>
<protein>
    <recommendedName>
        <fullName evidence="1">25S rRNA (uridine-N(3))-methyltransferase BMT5-like domain-containing protein</fullName>
    </recommendedName>
</protein>
<dbReference type="PANTHER" id="PTHR11538">
    <property type="entry name" value="PHENYLALANYL-TRNA SYNTHETASE"/>
    <property type="match status" value="1"/>
</dbReference>
<feature type="domain" description="25S rRNA (uridine-N(3))-methyltransferase BMT5-like" evidence="1">
    <location>
        <begin position="15"/>
        <end position="170"/>
    </location>
</feature>
<dbReference type="PANTHER" id="PTHR11538:SF26">
    <property type="entry name" value="FERREDOXIN-FOLD ANTICODON-BINDING DOMAIN-CONTAINING PROTEIN 1"/>
    <property type="match status" value="1"/>
</dbReference>
<dbReference type="Pfam" id="PF10354">
    <property type="entry name" value="BMT5-like"/>
    <property type="match status" value="1"/>
</dbReference>
<evidence type="ECO:0000313" key="2">
    <source>
        <dbReference type="EMBL" id="KAL3677743.1"/>
    </source>
</evidence>
<reference evidence="2 3" key="1">
    <citation type="submission" date="2024-09" db="EMBL/GenBank/DDBJ databases">
        <title>Chromosome-scale assembly of Riccia sorocarpa.</title>
        <authorList>
            <person name="Paukszto L."/>
        </authorList>
    </citation>
    <scope>NUCLEOTIDE SEQUENCE [LARGE SCALE GENOMIC DNA]</scope>
    <source>
        <strain evidence="2">LP-2024</strain>
        <tissue evidence="2">Aerial parts of the thallus</tissue>
    </source>
</reference>
<evidence type="ECO:0000259" key="1">
    <source>
        <dbReference type="Pfam" id="PF10354"/>
    </source>
</evidence>
<dbReference type="Proteomes" id="UP001633002">
    <property type="component" value="Unassembled WGS sequence"/>
</dbReference>